<evidence type="ECO:0000313" key="1">
    <source>
        <dbReference type="EMBL" id="KAF2076024.1"/>
    </source>
</evidence>
<keyword evidence="2" id="KW-1185">Reference proteome</keyword>
<proteinExistence type="predicted"/>
<protein>
    <submittedName>
        <fullName evidence="1">Uncharacterized protein</fullName>
    </submittedName>
</protein>
<dbReference type="Proteomes" id="UP000695562">
    <property type="component" value="Unassembled WGS sequence"/>
</dbReference>
<dbReference type="OrthoDB" id="21343at2759"/>
<sequence length="146" mass="17547">MGEIEKKTLIQIETYYRDKLLNYQEKLKKDFENVHIKYIENIKYKDNDSDDNGETTIKLKELELWMKKSLLLILYEMKTFMTNYKQQQNNSNDNSHGQLESDKNIFNQLEMIASTVSNLLDQETQLSRKQYTEFETFLSEFCKSKE</sequence>
<dbReference type="EMBL" id="AJWJ01000076">
    <property type="protein sequence ID" value="KAF2076024.1"/>
    <property type="molecule type" value="Genomic_DNA"/>
</dbReference>
<name>A0A8J4PZS3_9MYCE</name>
<reference evidence="1" key="1">
    <citation type="submission" date="2020-01" db="EMBL/GenBank/DDBJ databases">
        <title>Development of genomics and gene disruption for Polysphondylium violaceum indicates a role for the polyketide synthase stlB in stalk morphogenesis.</title>
        <authorList>
            <person name="Narita B."/>
            <person name="Kawabe Y."/>
            <person name="Kin K."/>
            <person name="Saito T."/>
            <person name="Gibbs R."/>
            <person name="Kuspa A."/>
            <person name="Muzny D."/>
            <person name="Queller D."/>
            <person name="Richards S."/>
            <person name="Strassman J."/>
            <person name="Sucgang R."/>
            <person name="Worley K."/>
            <person name="Schaap P."/>
        </authorList>
    </citation>
    <scope>NUCLEOTIDE SEQUENCE</scope>
    <source>
        <strain evidence="1">QSvi11</strain>
    </source>
</reference>
<dbReference type="AlphaFoldDB" id="A0A8J4PZS3"/>
<gene>
    <name evidence="1" type="ORF">CYY_002684</name>
</gene>
<organism evidence="1 2">
    <name type="scientific">Polysphondylium violaceum</name>
    <dbReference type="NCBI Taxonomy" id="133409"/>
    <lineage>
        <taxon>Eukaryota</taxon>
        <taxon>Amoebozoa</taxon>
        <taxon>Evosea</taxon>
        <taxon>Eumycetozoa</taxon>
        <taxon>Dictyostelia</taxon>
        <taxon>Dictyosteliales</taxon>
        <taxon>Dictyosteliaceae</taxon>
        <taxon>Polysphondylium</taxon>
    </lineage>
</organism>
<comment type="caution">
    <text evidence="1">The sequence shown here is derived from an EMBL/GenBank/DDBJ whole genome shotgun (WGS) entry which is preliminary data.</text>
</comment>
<accession>A0A8J4PZS3</accession>
<evidence type="ECO:0000313" key="2">
    <source>
        <dbReference type="Proteomes" id="UP000695562"/>
    </source>
</evidence>